<dbReference type="InterPro" id="IPR002123">
    <property type="entry name" value="Plipid/glycerol_acylTrfase"/>
</dbReference>
<dbReference type="Pfam" id="PF01553">
    <property type="entry name" value="Acyltransferase"/>
    <property type="match status" value="1"/>
</dbReference>
<dbReference type="EMBL" id="CP022579">
    <property type="protein sequence ID" value="QEL64073.1"/>
    <property type="molecule type" value="Genomic_DNA"/>
</dbReference>
<feature type="transmembrane region" description="Helical" evidence="7">
    <location>
        <begin position="373"/>
        <end position="396"/>
    </location>
</feature>
<organism evidence="9 10">
    <name type="scientific">Oryzomicrobium terrae</name>
    <dbReference type="NCBI Taxonomy" id="1735038"/>
    <lineage>
        <taxon>Bacteria</taxon>
        <taxon>Pseudomonadati</taxon>
        <taxon>Pseudomonadota</taxon>
        <taxon>Betaproteobacteria</taxon>
        <taxon>Rhodocyclales</taxon>
        <taxon>Rhodocyclaceae</taxon>
        <taxon>Oryzomicrobium</taxon>
    </lineage>
</organism>
<reference evidence="9 10" key="1">
    <citation type="submission" date="2017-07" db="EMBL/GenBank/DDBJ databases">
        <title>Complete genome sequence of Oryzomicrobium terrae TPP412.</title>
        <authorList>
            <person name="Chiu L.-W."/>
            <person name="Lo K.-J."/>
            <person name="Tsai Y.-M."/>
            <person name="Lin S.-S."/>
            <person name="Kuo C.-H."/>
            <person name="Liu C.-T."/>
        </authorList>
    </citation>
    <scope>NUCLEOTIDE SEQUENCE [LARGE SCALE GENOMIC DNA]</scope>
    <source>
        <strain evidence="9 10">TPP412</strain>
    </source>
</reference>
<dbReference type="GO" id="GO:0016746">
    <property type="term" value="F:acyltransferase activity"/>
    <property type="evidence" value="ECO:0007669"/>
    <property type="project" value="UniProtKB-KW"/>
</dbReference>
<gene>
    <name evidence="9" type="ORF">OTERR_05970</name>
</gene>
<dbReference type="SMART" id="SM00563">
    <property type="entry name" value="PlsC"/>
    <property type="match status" value="1"/>
</dbReference>
<dbReference type="InterPro" id="IPR011701">
    <property type="entry name" value="MFS"/>
</dbReference>
<keyword evidence="4 7" id="KW-0812">Transmembrane</keyword>
<feature type="domain" description="Phospholipid/glycerol acyltransferase" evidence="8">
    <location>
        <begin position="457"/>
        <end position="573"/>
    </location>
</feature>
<feature type="transmembrane region" description="Helical" evidence="7">
    <location>
        <begin position="262"/>
        <end position="281"/>
    </location>
</feature>
<dbReference type="PANTHER" id="PTHR43266">
    <property type="entry name" value="MACROLIDE-EFFLUX PROTEIN"/>
    <property type="match status" value="1"/>
</dbReference>
<dbReference type="RefSeq" id="WP_149424813.1">
    <property type="nucleotide sequence ID" value="NZ_CP022579.1"/>
</dbReference>
<feature type="transmembrane region" description="Helical" evidence="7">
    <location>
        <begin position="52"/>
        <end position="75"/>
    </location>
</feature>
<dbReference type="InterPro" id="IPR036259">
    <property type="entry name" value="MFS_trans_sf"/>
</dbReference>
<evidence type="ECO:0000256" key="1">
    <source>
        <dbReference type="ARBA" id="ARBA00004651"/>
    </source>
</evidence>
<keyword evidence="10" id="KW-1185">Reference proteome</keyword>
<dbReference type="SUPFAM" id="SSF69593">
    <property type="entry name" value="Glycerol-3-phosphate (1)-acyltransferase"/>
    <property type="match status" value="1"/>
</dbReference>
<accession>A0A5C1E5B9</accession>
<keyword evidence="6 7" id="KW-0472">Membrane</keyword>
<dbReference type="CDD" id="cd07989">
    <property type="entry name" value="LPLAT_AGPAT-like"/>
    <property type="match status" value="1"/>
</dbReference>
<sequence>MSGQFKLLQERRFLPFFGTQFLGAFNDNLFKNALVVLLTFQAASWTSLDPGILANLAAGIFILPFFIFSATAGQLADKYDKARLARLVKVLEMAIMALAGAGFVLHSLPVLLFALFLLGCHSTLFGPVKYAILPQHLHPDELVGGNALVEAGTFVAILVGTLAGGLLAGAGHPLWVAGAGLAVALLGYLTSRGIPAAPAPEPDLAINLNPFSETWRNVGFARENRTVFLSILGISWFWLYGALFLAQFPAYAKNVLGGSETTVTLLLATFTVGIGLGSLLCERLSAKQVEIGLVPFGSIGLTLFGLDLAWASPDALSLASHAAPLGVAELLAVPGTWRVLIDLMLLGVFGGFFIVPLYALVQLRSAPGHRARIIAANNILNALFMVAGALGAAALLGAGLSIPRLFALAAAINAAVALYIYRLVPEFLLRFIVWMLVHTVYRLEKRGLEHIPAEGPALLVCNHVSFVDALVIMAACPRPIRFVMDHRIFKVPVLNFVFRTSGAIPIAPEKEDAALKEQAFAQVAEALAAGELVGIFPEGGITANGEIGPFRPGTARILRDTPVPVVPLALQGLWGSTFSRKDGPAMSRPLRRGLFSRIALVGGAALPAEQASPDVLRDKVVELRGARA</sequence>
<name>A0A5C1E5B9_9RHOO</name>
<dbReference type="GO" id="GO:0022857">
    <property type="term" value="F:transmembrane transporter activity"/>
    <property type="evidence" value="ECO:0007669"/>
    <property type="project" value="InterPro"/>
</dbReference>
<evidence type="ECO:0000256" key="7">
    <source>
        <dbReference type="SAM" id="Phobius"/>
    </source>
</evidence>
<dbReference type="Gene3D" id="1.20.1250.20">
    <property type="entry name" value="MFS general substrate transporter like domains"/>
    <property type="match status" value="1"/>
</dbReference>
<keyword evidence="5 7" id="KW-1133">Transmembrane helix</keyword>
<dbReference type="PANTHER" id="PTHR43266:SF2">
    <property type="entry name" value="MAJOR FACILITATOR SUPERFAMILY (MFS) PROFILE DOMAIN-CONTAINING PROTEIN"/>
    <property type="match status" value="1"/>
</dbReference>
<feature type="transmembrane region" description="Helical" evidence="7">
    <location>
        <begin position="339"/>
        <end position="361"/>
    </location>
</feature>
<dbReference type="CDD" id="cd06173">
    <property type="entry name" value="MFS_MefA_like"/>
    <property type="match status" value="1"/>
</dbReference>
<dbReference type="Proteomes" id="UP000323671">
    <property type="component" value="Chromosome"/>
</dbReference>
<keyword evidence="3" id="KW-1003">Cell membrane</keyword>
<keyword evidence="9" id="KW-0808">Transferase</keyword>
<evidence type="ECO:0000313" key="9">
    <source>
        <dbReference type="EMBL" id="QEL64073.1"/>
    </source>
</evidence>
<feature type="transmembrane region" description="Helical" evidence="7">
    <location>
        <begin position="145"/>
        <end position="168"/>
    </location>
</feature>
<evidence type="ECO:0000259" key="8">
    <source>
        <dbReference type="SMART" id="SM00563"/>
    </source>
</evidence>
<comment type="subcellular location">
    <subcellularLocation>
        <location evidence="1">Cell membrane</location>
        <topology evidence="1">Multi-pass membrane protein</topology>
    </subcellularLocation>
</comment>
<dbReference type="SUPFAM" id="SSF103473">
    <property type="entry name" value="MFS general substrate transporter"/>
    <property type="match status" value="1"/>
</dbReference>
<feature type="transmembrane region" description="Helical" evidence="7">
    <location>
        <begin position="21"/>
        <end position="40"/>
    </location>
</feature>
<feature type="transmembrane region" description="Helical" evidence="7">
    <location>
        <begin position="226"/>
        <end position="250"/>
    </location>
</feature>
<feature type="transmembrane region" description="Helical" evidence="7">
    <location>
        <begin position="293"/>
        <end position="311"/>
    </location>
</feature>
<dbReference type="GO" id="GO:0005886">
    <property type="term" value="C:plasma membrane"/>
    <property type="evidence" value="ECO:0007669"/>
    <property type="project" value="UniProtKB-SubCell"/>
</dbReference>
<evidence type="ECO:0000256" key="5">
    <source>
        <dbReference type="ARBA" id="ARBA00022989"/>
    </source>
</evidence>
<keyword evidence="9" id="KW-0012">Acyltransferase</keyword>
<evidence type="ECO:0000313" key="10">
    <source>
        <dbReference type="Proteomes" id="UP000323671"/>
    </source>
</evidence>
<evidence type="ECO:0000256" key="2">
    <source>
        <dbReference type="ARBA" id="ARBA00022448"/>
    </source>
</evidence>
<evidence type="ECO:0000256" key="6">
    <source>
        <dbReference type="ARBA" id="ARBA00023136"/>
    </source>
</evidence>
<protein>
    <submittedName>
        <fullName evidence="9">Putative phospholipid/glycerol acyltransferase</fullName>
    </submittedName>
</protein>
<evidence type="ECO:0000256" key="3">
    <source>
        <dbReference type="ARBA" id="ARBA00022475"/>
    </source>
</evidence>
<dbReference type="Pfam" id="PF07690">
    <property type="entry name" value="MFS_1"/>
    <property type="match status" value="1"/>
</dbReference>
<keyword evidence="2" id="KW-0813">Transport</keyword>
<feature type="transmembrane region" description="Helical" evidence="7">
    <location>
        <begin position="402"/>
        <end position="420"/>
    </location>
</feature>
<proteinExistence type="predicted"/>
<evidence type="ECO:0000256" key="4">
    <source>
        <dbReference type="ARBA" id="ARBA00022692"/>
    </source>
</evidence>
<dbReference type="KEGG" id="otr:OTERR_05970"/>
<dbReference type="AlphaFoldDB" id="A0A5C1E5B9"/>